<dbReference type="InterPro" id="IPR011990">
    <property type="entry name" value="TPR-like_helical_dom_sf"/>
</dbReference>
<evidence type="ECO:0000313" key="1">
    <source>
        <dbReference type="EnsemblPlants" id="OMERI11G04420.1"/>
    </source>
</evidence>
<dbReference type="SUPFAM" id="SSF48452">
    <property type="entry name" value="TPR-like"/>
    <property type="match status" value="1"/>
</dbReference>
<dbReference type="Proteomes" id="UP000008021">
    <property type="component" value="Chromosome 11"/>
</dbReference>
<dbReference type="STRING" id="40149.A0A0E0F361"/>
<dbReference type="AlphaFoldDB" id="A0A0E0F361"/>
<dbReference type="Gramene" id="OMERI11G04420.1">
    <property type="protein sequence ID" value="OMERI11G04420.1"/>
    <property type="gene ID" value="OMERI11G04420"/>
</dbReference>
<proteinExistence type="predicted"/>
<name>A0A0E0F361_9ORYZ</name>
<dbReference type="HOGENOM" id="CLU_1191517_0_0_1"/>
<keyword evidence="2" id="KW-1185">Reference proteome</keyword>
<protein>
    <submittedName>
        <fullName evidence="1">Uncharacterized protein</fullName>
    </submittedName>
</protein>
<dbReference type="EnsemblPlants" id="OMERI11G04420.1">
    <property type="protein sequence ID" value="OMERI11G04420.1"/>
    <property type="gene ID" value="OMERI11G04420"/>
</dbReference>
<evidence type="ECO:0000313" key="2">
    <source>
        <dbReference type="Proteomes" id="UP000008021"/>
    </source>
</evidence>
<organism evidence="1">
    <name type="scientific">Oryza meridionalis</name>
    <dbReference type="NCBI Taxonomy" id="40149"/>
    <lineage>
        <taxon>Eukaryota</taxon>
        <taxon>Viridiplantae</taxon>
        <taxon>Streptophyta</taxon>
        <taxon>Embryophyta</taxon>
        <taxon>Tracheophyta</taxon>
        <taxon>Spermatophyta</taxon>
        <taxon>Magnoliopsida</taxon>
        <taxon>Liliopsida</taxon>
        <taxon>Poales</taxon>
        <taxon>Poaceae</taxon>
        <taxon>BOP clade</taxon>
        <taxon>Oryzoideae</taxon>
        <taxon>Oryzeae</taxon>
        <taxon>Oryzinae</taxon>
        <taxon>Oryza</taxon>
    </lineage>
</organism>
<reference evidence="1" key="1">
    <citation type="submission" date="2015-04" db="UniProtKB">
        <authorList>
            <consortium name="EnsemblPlants"/>
        </authorList>
    </citation>
    <scope>IDENTIFICATION</scope>
</reference>
<accession>A0A0E0F361</accession>
<dbReference type="Gene3D" id="1.25.40.10">
    <property type="entry name" value="Tetratricopeptide repeat domain"/>
    <property type="match status" value="1"/>
</dbReference>
<reference evidence="1" key="2">
    <citation type="submission" date="2018-05" db="EMBL/GenBank/DDBJ databases">
        <title>OmerRS3 (Oryza meridionalis Reference Sequence Version 3).</title>
        <authorList>
            <person name="Zhang J."/>
            <person name="Kudrna D."/>
            <person name="Lee S."/>
            <person name="Talag J."/>
            <person name="Welchert J."/>
            <person name="Wing R.A."/>
        </authorList>
    </citation>
    <scope>NUCLEOTIDE SEQUENCE [LARGE SCALE GENOMIC DNA]</scope>
    <source>
        <strain evidence="1">cv. OR44</strain>
    </source>
</reference>
<sequence length="233" mass="25749">MGARSSVPATVYEPLDAAALDDRQRAFEVWDSIDPGRAFRWCSHAFFMYTFGGAAGIGRARAVFRAALLGRVADFPYVYKEGIYLEAHDVGDVEAARRLLREWRARCAAAGADDLADFWRDAVRFELSHGDAESARAAVDAAVAECPRDAGVRAQCVVAELALGDHARGRAAYDAALAALAGDDDGGGVGVMELNERLRLNRRYLMEMTTFGGCLGLCRRYRWLRPPRWWEQL</sequence>